<reference evidence="1 2" key="1">
    <citation type="submission" date="2019-01" db="EMBL/GenBank/DDBJ databases">
        <title>Lacibacter sp. strain TTM-7.</title>
        <authorList>
            <person name="Chen W.-M."/>
        </authorList>
    </citation>
    <scope>NUCLEOTIDE SEQUENCE [LARGE SCALE GENOMIC DNA]</scope>
    <source>
        <strain evidence="1 2">TTM-7</strain>
    </source>
</reference>
<sequence>MIARLFILVAFLFAGHISEGQTIVPTKKQLLKLFKSSIRQDLKSKITTNSNPWVICNDDSSYYKADTIRLFPNSNDYPDCKCSCYIDWTFYKKDAFILTREYINEPRRISVTKSGDWYVVKLSLDGESLILETFNQNILIDRFKVVDINHSIVLKRQK</sequence>
<dbReference type="RefSeq" id="WP_129130132.1">
    <property type="nucleotide sequence ID" value="NZ_SDHW01000001.1"/>
</dbReference>
<accession>A0A4V1M864</accession>
<protein>
    <submittedName>
        <fullName evidence="1">Uncharacterized protein</fullName>
    </submittedName>
</protein>
<name>A0A4V1M864_9BACT</name>
<proteinExistence type="predicted"/>
<dbReference type="Proteomes" id="UP000290204">
    <property type="component" value="Unassembled WGS sequence"/>
</dbReference>
<organism evidence="1 2">
    <name type="scientific">Lacibacter luteus</name>
    <dbReference type="NCBI Taxonomy" id="2508719"/>
    <lineage>
        <taxon>Bacteria</taxon>
        <taxon>Pseudomonadati</taxon>
        <taxon>Bacteroidota</taxon>
        <taxon>Chitinophagia</taxon>
        <taxon>Chitinophagales</taxon>
        <taxon>Chitinophagaceae</taxon>
        <taxon>Lacibacter</taxon>
    </lineage>
</organism>
<keyword evidence="2" id="KW-1185">Reference proteome</keyword>
<evidence type="ECO:0000313" key="1">
    <source>
        <dbReference type="EMBL" id="RXK62762.1"/>
    </source>
</evidence>
<dbReference type="AlphaFoldDB" id="A0A4V1M864"/>
<dbReference type="OrthoDB" id="1430940at2"/>
<dbReference type="EMBL" id="SDHW01000001">
    <property type="protein sequence ID" value="RXK62762.1"/>
    <property type="molecule type" value="Genomic_DNA"/>
</dbReference>
<evidence type="ECO:0000313" key="2">
    <source>
        <dbReference type="Proteomes" id="UP000290204"/>
    </source>
</evidence>
<comment type="caution">
    <text evidence="1">The sequence shown here is derived from an EMBL/GenBank/DDBJ whole genome shotgun (WGS) entry which is preliminary data.</text>
</comment>
<gene>
    <name evidence="1" type="ORF">ESA94_07125</name>
</gene>